<reference evidence="6 7" key="1">
    <citation type="submission" date="2019-09" db="EMBL/GenBank/DDBJ databases">
        <title>Screening of Novel Bioactive Compounds from Soil-Associated.</title>
        <authorList>
            <person name="Zhao S."/>
        </authorList>
    </citation>
    <scope>NUCLEOTIDE SEQUENCE [LARGE SCALE GENOMIC DNA]</scope>
    <source>
        <strain evidence="6 7">HIT-DPA4</strain>
    </source>
</reference>
<dbReference type="PROSITE" id="PS50977">
    <property type="entry name" value="HTH_TETR_2"/>
    <property type="match status" value="1"/>
</dbReference>
<keyword evidence="3" id="KW-0804">Transcription</keyword>
<evidence type="ECO:0000313" key="6">
    <source>
        <dbReference type="EMBL" id="KAB1142556.1"/>
    </source>
</evidence>
<dbReference type="EMBL" id="VZRB01000024">
    <property type="protein sequence ID" value="KAB1142556.1"/>
    <property type="molecule type" value="Genomic_DNA"/>
</dbReference>
<keyword evidence="7" id="KW-1185">Reference proteome</keyword>
<evidence type="ECO:0000256" key="3">
    <source>
        <dbReference type="ARBA" id="ARBA00023163"/>
    </source>
</evidence>
<dbReference type="InterPro" id="IPR036271">
    <property type="entry name" value="Tet_transcr_reg_TetR-rel_C_sf"/>
</dbReference>
<keyword evidence="2 4" id="KW-0238">DNA-binding</keyword>
<dbReference type="PANTHER" id="PTHR30055:SF234">
    <property type="entry name" value="HTH-TYPE TRANSCRIPTIONAL REGULATOR BETI"/>
    <property type="match status" value="1"/>
</dbReference>
<dbReference type="PRINTS" id="PR00455">
    <property type="entry name" value="HTHTETR"/>
</dbReference>
<dbReference type="GO" id="GO:0000976">
    <property type="term" value="F:transcription cis-regulatory region binding"/>
    <property type="evidence" value="ECO:0007669"/>
    <property type="project" value="TreeGrafter"/>
</dbReference>
<feature type="domain" description="HTH tetR-type" evidence="5">
    <location>
        <begin position="33"/>
        <end position="93"/>
    </location>
</feature>
<evidence type="ECO:0000256" key="2">
    <source>
        <dbReference type="ARBA" id="ARBA00023125"/>
    </source>
</evidence>
<dbReference type="Proteomes" id="UP000442707">
    <property type="component" value="Unassembled WGS sequence"/>
</dbReference>
<dbReference type="Pfam" id="PF00440">
    <property type="entry name" value="TetR_N"/>
    <property type="match status" value="1"/>
</dbReference>
<dbReference type="SUPFAM" id="SSF48498">
    <property type="entry name" value="Tetracyclin repressor-like, C-terminal domain"/>
    <property type="match status" value="1"/>
</dbReference>
<dbReference type="InterPro" id="IPR009057">
    <property type="entry name" value="Homeodomain-like_sf"/>
</dbReference>
<accession>A0A6H9UUF1</accession>
<proteinExistence type="predicted"/>
<feature type="DNA-binding region" description="H-T-H motif" evidence="4">
    <location>
        <begin position="56"/>
        <end position="75"/>
    </location>
</feature>
<dbReference type="Gene3D" id="1.10.357.10">
    <property type="entry name" value="Tetracycline Repressor, domain 2"/>
    <property type="match status" value="1"/>
</dbReference>
<dbReference type="SUPFAM" id="SSF46689">
    <property type="entry name" value="Homeodomain-like"/>
    <property type="match status" value="1"/>
</dbReference>
<dbReference type="Gene3D" id="1.10.10.60">
    <property type="entry name" value="Homeodomain-like"/>
    <property type="match status" value="1"/>
</dbReference>
<dbReference type="AlphaFoldDB" id="A0A6H9UUF1"/>
<sequence length="227" mass="24349">MTKLWVQWGYDAEVTDIRTSQPGGKARARLNSAERQESILAAAIEVFSEYGYRRGKVSEVAARLGVSEPVVFQNFGSKSALYAAVLERAVAAVRGALVEQADQGTPVPELLAAFLDPGHMERFHAPGSLGFLFSDATSLTAEPGVEHAARAALRQLADAFAELIRHGQREGGVRADLDPLAGSWWLMSIVSARTFRAAVVDDQPELETRITGMTLDALTPPSKAGTG</sequence>
<gene>
    <name evidence="6" type="ORF">F7R91_29120</name>
</gene>
<comment type="caution">
    <text evidence="6">The sequence shown here is derived from an EMBL/GenBank/DDBJ whole genome shotgun (WGS) entry which is preliminary data.</text>
</comment>
<keyword evidence="1" id="KW-0805">Transcription regulation</keyword>
<dbReference type="InterPro" id="IPR050109">
    <property type="entry name" value="HTH-type_TetR-like_transc_reg"/>
</dbReference>
<dbReference type="PANTHER" id="PTHR30055">
    <property type="entry name" value="HTH-TYPE TRANSCRIPTIONAL REGULATOR RUTR"/>
    <property type="match status" value="1"/>
</dbReference>
<evidence type="ECO:0000259" key="5">
    <source>
        <dbReference type="PROSITE" id="PS50977"/>
    </source>
</evidence>
<dbReference type="InterPro" id="IPR001647">
    <property type="entry name" value="HTH_TetR"/>
</dbReference>
<evidence type="ECO:0000256" key="1">
    <source>
        <dbReference type="ARBA" id="ARBA00023015"/>
    </source>
</evidence>
<evidence type="ECO:0000313" key="7">
    <source>
        <dbReference type="Proteomes" id="UP000442707"/>
    </source>
</evidence>
<evidence type="ECO:0000256" key="4">
    <source>
        <dbReference type="PROSITE-ProRule" id="PRU00335"/>
    </source>
</evidence>
<name>A0A6H9UUF1_9ACTN</name>
<protein>
    <submittedName>
        <fullName evidence="6">TetR/AcrR family transcriptional regulator</fullName>
    </submittedName>
</protein>
<dbReference type="GO" id="GO:0003700">
    <property type="term" value="F:DNA-binding transcription factor activity"/>
    <property type="evidence" value="ECO:0007669"/>
    <property type="project" value="TreeGrafter"/>
</dbReference>
<organism evidence="6 7">
    <name type="scientific">Streptomyces luteolifulvus</name>
    <dbReference type="NCBI Taxonomy" id="2615112"/>
    <lineage>
        <taxon>Bacteria</taxon>
        <taxon>Bacillati</taxon>
        <taxon>Actinomycetota</taxon>
        <taxon>Actinomycetes</taxon>
        <taxon>Kitasatosporales</taxon>
        <taxon>Streptomycetaceae</taxon>
        <taxon>Streptomyces</taxon>
    </lineage>
</organism>